<dbReference type="AlphaFoldDB" id="A0A1M4UAZ0"/>
<feature type="transmembrane region" description="Helical" evidence="2">
    <location>
        <begin position="331"/>
        <end position="351"/>
    </location>
</feature>
<evidence type="ECO:0000256" key="1">
    <source>
        <dbReference type="SAM" id="Coils"/>
    </source>
</evidence>
<proteinExistence type="predicted"/>
<feature type="transmembrane region" description="Helical" evidence="2">
    <location>
        <begin position="25"/>
        <end position="43"/>
    </location>
</feature>
<keyword evidence="1" id="KW-0175">Coiled coil</keyword>
<evidence type="ECO:0000313" key="3">
    <source>
        <dbReference type="EMBL" id="SHE53733.1"/>
    </source>
</evidence>
<feature type="coiled-coil region" evidence="1">
    <location>
        <begin position="79"/>
        <end position="106"/>
    </location>
</feature>
<feature type="transmembrane region" description="Helical" evidence="2">
    <location>
        <begin position="306"/>
        <end position="325"/>
    </location>
</feature>
<feature type="transmembrane region" description="Helical" evidence="2">
    <location>
        <begin position="418"/>
        <end position="439"/>
    </location>
</feature>
<gene>
    <name evidence="3" type="ORF">SAMN05444392_101899</name>
</gene>
<keyword evidence="4" id="KW-1185">Reference proteome</keyword>
<sequence>MKRAKLTSKLKQETRATFLERGADYLLGITDTLYPIFIGAWAVSVSSKIGTFLLIFGAIWTGINAGAMLTVIPGYLGAAEVLEKKMREAEERQAKLRARAFMLQSQRKRARAKAFMLHAKRETTRAQALMIQAQQETTRARAFMNQALGTIASVGVLLGVTFAIVPEFLPESWLHRLGIVNSEAMSYFVLTGGSFFILTGTRWCLAVALRCVGQANDARNGAILIFGVNLILDPLLIVGAGWGLVGSTVGTITAQIVGIAYLWMRFRRNALNQVKASWRLTRDVQAQLWGESGGNMMLKETCYRSFPFLMIFLIDPLGVAVLSAYRLWTMIFPPLIGSVGLAAGTVMHARVATLMGSAKKNPTQIKALRMEYDTDRKLCTAYSSRLLVRYCFPASLLVVAVLSLIYLPPKVGMESGLYLLAFFGLGAAGWYTCSLNAVLELALQGAGKMQTLFLNSLARMVGQLLLSAGAVMLLPTPMAAISVIVIYNAFMVVAKRQLASMSKSVLK</sequence>
<accession>A0A1M4UAZ0</accession>
<keyword evidence="2" id="KW-0812">Transmembrane</keyword>
<feature type="transmembrane region" description="Helical" evidence="2">
    <location>
        <begin position="185"/>
        <end position="209"/>
    </location>
</feature>
<evidence type="ECO:0000313" key="4">
    <source>
        <dbReference type="Proteomes" id="UP000184476"/>
    </source>
</evidence>
<feature type="transmembrane region" description="Helical" evidence="2">
    <location>
        <begin position="386"/>
        <end position="406"/>
    </location>
</feature>
<keyword evidence="2" id="KW-1133">Transmembrane helix</keyword>
<feature type="transmembrane region" description="Helical" evidence="2">
    <location>
        <begin position="49"/>
        <end position="76"/>
    </location>
</feature>
<feature type="transmembrane region" description="Helical" evidence="2">
    <location>
        <begin position="221"/>
        <end position="238"/>
    </location>
</feature>
<keyword evidence="2" id="KW-0472">Membrane</keyword>
<reference evidence="3 4" key="1">
    <citation type="submission" date="2016-11" db="EMBL/GenBank/DDBJ databases">
        <authorList>
            <person name="Jaros S."/>
            <person name="Januszkiewicz K."/>
            <person name="Wedrychowicz H."/>
        </authorList>
    </citation>
    <scope>NUCLEOTIDE SEQUENCE [LARGE SCALE GENOMIC DNA]</scope>
    <source>
        <strain evidence="3 4">DSM 44666</strain>
    </source>
</reference>
<dbReference type="Proteomes" id="UP000184476">
    <property type="component" value="Unassembled WGS sequence"/>
</dbReference>
<feature type="transmembrane region" description="Helical" evidence="2">
    <location>
        <begin position="244"/>
        <end position="263"/>
    </location>
</feature>
<evidence type="ECO:0000256" key="2">
    <source>
        <dbReference type="SAM" id="Phobius"/>
    </source>
</evidence>
<protein>
    <submittedName>
        <fullName evidence="3">Na+-driven multidrug efflux pump</fullName>
    </submittedName>
</protein>
<dbReference type="EMBL" id="FQVL01000001">
    <property type="protein sequence ID" value="SHE53733.1"/>
    <property type="molecule type" value="Genomic_DNA"/>
</dbReference>
<organism evidence="3 4">
    <name type="scientific">Seinonella peptonophila</name>
    <dbReference type="NCBI Taxonomy" id="112248"/>
    <lineage>
        <taxon>Bacteria</taxon>
        <taxon>Bacillati</taxon>
        <taxon>Bacillota</taxon>
        <taxon>Bacilli</taxon>
        <taxon>Bacillales</taxon>
        <taxon>Thermoactinomycetaceae</taxon>
        <taxon>Seinonella</taxon>
    </lineage>
</organism>
<name>A0A1M4UAZ0_9BACL</name>
<feature type="transmembrane region" description="Helical" evidence="2">
    <location>
        <begin position="147"/>
        <end position="165"/>
    </location>
</feature>